<dbReference type="SMART" id="SM00164">
    <property type="entry name" value="TBC"/>
    <property type="match status" value="1"/>
</dbReference>
<protein>
    <recommendedName>
        <fullName evidence="3">Rab-GAP TBC domain-containing protein</fullName>
    </recommendedName>
</protein>
<dbReference type="PROSITE" id="PS50086">
    <property type="entry name" value="TBC_RABGAP"/>
    <property type="match status" value="1"/>
</dbReference>
<evidence type="ECO:0000313" key="4">
    <source>
        <dbReference type="EMBL" id="PVD29994.1"/>
    </source>
</evidence>
<dbReference type="Pfam" id="PF00566">
    <property type="entry name" value="RabGAP-TBC"/>
    <property type="match status" value="1"/>
</dbReference>
<keyword evidence="1" id="KW-0175">Coiled coil</keyword>
<dbReference type="Gene3D" id="1.10.10.750">
    <property type="entry name" value="Ypt/Rab-GAP domain of gyp1p, domain 1"/>
    <property type="match status" value="1"/>
</dbReference>
<accession>A0A2T7P995</accession>
<dbReference type="GO" id="GO:0031410">
    <property type="term" value="C:cytoplasmic vesicle"/>
    <property type="evidence" value="ECO:0007669"/>
    <property type="project" value="UniProtKB-ARBA"/>
</dbReference>
<dbReference type="FunFam" id="1.10.472.80:FF:000006">
    <property type="entry name" value="TBC1 domain family member 14"/>
    <property type="match status" value="1"/>
</dbReference>
<feature type="domain" description="Rab-GAP TBC" evidence="3">
    <location>
        <begin position="450"/>
        <end position="661"/>
    </location>
</feature>
<feature type="compositionally biased region" description="Polar residues" evidence="2">
    <location>
        <begin position="500"/>
        <end position="510"/>
    </location>
</feature>
<proteinExistence type="predicted"/>
<dbReference type="Gene3D" id="1.10.8.270">
    <property type="entry name" value="putative rabgap domain of human tbc1 domain family member 14 like domains"/>
    <property type="match status" value="1"/>
</dbReference>
<dbReference type="InterPro" id="IPR000195">
    <property type="entry name" value="Rab-GAP-TBC_dom"/>
</dbReference>
<comment type="caution">
    <text evidence="4">The sequence shown here is derived from an EMBL/GenBank/DDBJ whole genome shotgun (WGS) entry which is preliminary data.</text>
</comment>
<reference evidence="4 5" key="1">
    <citation type="submission" date="2018-04" db="EMBL/GenBank/DDBJ databases">
        <title>The genome of golden apple snail Pomacea canaliculata provides insight into stress tolerance and invasive adaptation.</title>
        <authorList>
            <person name="Liu C."/>
            <person name="Liu B."/>
            <person name="Ren Y."/>
            <person name="Zhang Y."/>
            <person name="Wang H."/>
            <person name="Li S."/>
            <person name="Jiang F."/>
            <person name="Yin L."/>
            <person name="Zhang G."/>
            <person name="Qian W."/>
            <person name="Fan W."/>
        </authorList>
    </citation>
    <scope>NUCLEOTIDE SEQUENCE [LARGE SCALE GENOMIC DNA]</scope>
    <source>
        <strain evidence="4">SZHN2017</strain>
        <tissue evidence="4">Muscle</tissue>
    </source>
</reference>
<dbReference type="PANTHER" id="PTHR47219">
    <property type="entry name" value="RAB GTPASE-ACTIVATING PROTEIN 1-LIKE"/>
    <property type="match status" value="1"/>
</dbReference>
<sequence>MSEETDTNITVGLKEDLSPEPAENAHLMKNFEDIETLKTQVQRLALHSGCSTAEPSSAREKDNASPPVSNTSERESSLSLSSDDTLNCDDCRNTGHASNDVSLTVDPKNHELFSNGDGSACQPDLSRPCSQAKGIGAGADRYFSRVNSSPETFLAMEYNGSEIISRSHASDNDLPGPVFRTVSNCNEFDKTVRPEPDRVTLNSIESFTSNTLFCDPSARLYTDTSSLSSISTGTEFSASAVSLGDDYNAESREAVCDVDDGTFMEVSLHGRNSYEKARNRSLDSGFEDHGAKPKRKGFSGFLTRGLFSKKSREDSAPGWKLFGRIPPKDSGTKDSTQITSDYYAKQRANQIAAAQSKGQSSDIMSTTALILENRPVGLPSKSPEETEKHKQEYEAMVEAAKKKDEKKKLQQQRRHEDRMVQAANSWNKLILPNWETMKNTKKVRDLWWLGLPPNVRGKVWKIAIGNELNITHDLYEICRSRAEDRIRLIQESKEAPGSPETVSEPPSNKEASVKVIKLDVSRTFPQLCIFQKGGPYHDMMHSLLGAYACYRPDVGYVQGMSFIAAILLLNMEVADAFVCFANLLNRPCQVSFFRMDEEMLTAYYKTFEEFFLENLPQLYAHFSMHHVTPNLYLMEWVFLLFSKSLPLDVACRVWDVYCRDGEEFLFQTAIGILKFYEAILLQMDFIHAAQFLTKLPEDISADLLFKHIETVQMSIDKKKFLAILAHYKDLCTDGIS</sequence>
<feature type="region of interest" description="Disordered" evidence="2">
    <location>
        <begin position="1"/>
        <end position="21"/>
    </location>
</feature>
<dbReference type="GO" id="GO:0005096">
    <property type="term" value="F:GTPase activator activity"/>
    <property type="evidence" value="ECO:0007669"/>
    <property type="project" value="TreeGrafter"/>
</dbReference>
<feature type="region of interest" description="Disordered" evidence="2">
    <location>
        <begin position="46"/>
        <end position="85"/>
    </location>
</feature>
<dbReference type="OrthoDB" id="294251at2759"/>
<dbReference type="GO" id="GO:0031267">
    <property type="term" value="F:small GTPase binding"/>
    <property type="evidence" value="ECO:0007669"/>
    <property type="project" value="TreeGrafter"/>
</dbReference>
<dbReference type="GO" id="GO:0016192">
    <property type="term" value="P:vesicle-mediated transport"/>
    <property type="evidence" value="ECO:0007669"/>
    <property type="project" value="UniProtKB-ARBA"/>
</dbReference>
<dbReference type="PANTHER" id="PTHR47219:SF15">
    <property type="entry name" value="TBC1 DOMAIN FAMILY MEMBER 12 ISOFORM X1"/>
    <property type="match status" value="1"/>
</dbReference>
<evidence type="ECO:0000256" key="2">
    <source>
        <dbReference type="SAM" id="MobiDB-lite"/>
    </source>
</evidence>
<evidence type="ECO:0000259" key="3">
    <source>
        <dbReference type="PROSITE" id="PS50086"/>
    </source>
</evidence>
<keyword evidence="5" id="KW-1185">Reference proteome</keyword>
<dbReference type="SUPFAM" id="SSF47923">
    <property type="entry name" value="Ypt/Rab-GAP domain of gyp1p"/>
    <property type="match status" value="2"/>
</dbReference>
<dbReference type="InterPro" id="IPR035969">
    <property type="entry name" value="Rab-GAP_TBC_sf"/>
</dbReference>
<dbReference type="AlphaFoldDB" id="A0A2T7P995"/>
<dbReference type="GO" id="GO:0005773">
    <property type="term" value="C:vacuole"/>
    <property type="evidence" value="ECO:0007669"/>
    <property type="project" value="UniProtKB-ARBA"/>
</dbReference>
<gene>
    <name evidence="4" type="ORF">C0Q70_09255</name>
</gene>
<evidence type="ECO:0000256" key="1">
    <source>
        <dbReference type="SAM" id="Coils"/>
    </source>
</evidence>
<evidence type="ECO:0000313" key="5">
    <source>
        <dbReference type="Proteomes" id="UP000245119"/>
    </source>
</evidence>
<feature type="region of interest" description="Disordered" evidence="2">
    <location>
        <begin position="490"/>
        <end position="510"/>
    </location>
</feature>
<dbReference type="Proteomes" id="UP000245119">
    <property type="component" value="Linkage Group LG5"/>
</dbReference>
<organism evidence="4 5">
    <name type="scientific">Pomacea canaliculata</name>
    <name type="common">Golden apple snail</name>
    <dbReference type="NCBI Taxonomy" id="400727"/>
    <lineage>
        <taxon>Eukaryota</taxon>
        <taxon>Metazoa</taxon>
        <taxon>Spiralia</taxon>
        <taxon>Lophotrochozoa</taxon>
        <taxon>Mollusca</taxon>
        <taxon>Gastropoda</taxon>
        <taxon>Caenogastropoda</taxon>
        <taxon>Architaenioglossa</taxon>
        <taxon>Ampullarioidea</taxon>
        <taxon>Ampullariidae</taxon>
        <taxon>Pomacea</taxon>
    </lineage>
</organism>
<name>A0A2T7P995_POMCA</name>
<dbReference type="FunFam" id="1.10.8.270:FF:000008">
    <property type="entry name" value="Putative TBC1 domain family member 14"/>
    <property type="match status" value="1"/>
</dbReference>
<feature type="coiled-coil region" evidence="1">
    <location>
        <begin position="390"/>
        <end position="419"/>
    </location>
</feature>
<dbReference type="InterPro" id="IPR050302">
    <property type="entry name" value="Rab_GAP_TBC_domain"/>
</dbReference>
<dbReference type="STRING" id="400727.A0A2T7P995"/>
<dbReference type="Gene3D" id="1.10.472.80">
    <property type="entry name" value="Ypt/Rab-GAP domain of gyp1p, domain 3"/>
    <property type="match status" value="1"/>
</dbReference>
<dbReference type="EMBL" id="PZQS01000005">
    <property type="protein sequence ID" value="PVD29994.1"/>
    <property type="molecule type" value="Genomic_DNA"/>
</dbReference>